<dbReference type="Proteomes" id="UP000518300">
    <property type="component" value="Unassembled WGS sequence"/>
</dbReference>
<keyword evidence="3" id="KW-1185">Reference proteome</keyword>
<dbReference type="RefSeq" id="WP_169349248.1">
    <property type="nucleotide sequence ID" value="NZ_JABBJJ010000219.1"/>
</dbReference>
<dbReference type="AlphaFoldDB" id="A0A848LQH3"/>
<comment type="caution">
    <text evidence="2">The sequence shown here is derived from an EMBL/GenBank/DDBJ whole genome shotgun (WGS) entry which is preliminary data.</text>
</comment>
<dbReference type="EMBL" id="JABBJJ010000219">
    <property type="protein sequence ID" value="NMO20016.1"/>
    <property type="molecule type" value="Genomic_DNA"/>
</dbReference>
<feature type="region of interest" description="Disordered" evidence="1">
    <location>
        <begin position="86"/>
        <end position="106"/>
    </location>
</feature>
<evidence type="ECO:0000313" key="3">
    <source>
        <dbReference type="Proteomes" id="UP000518300"/>
    </source>
</evidence>
<protein>
    <submittedName>
        <fullName evidence="2">Uncharacterized protein</fullName>
    </submittedName>
</protein>
<proteinExistence type="predicted"/>
<evidence type="ECO:0000256" key="1">
    <source>
        <dbReference type="SAM" id="MobiDB-lite"/>
    </source>
</evidence>
<organism evidence="2 3">
    <name type="scientific">Pyxidicoccus fallax</name>
    <dbReference type="NCBI Taxonomy" id="394095"/>
    <lineage>
        <taxon>Bacteria</taxon>
        <taxon>Pseudomonadati</taxon>
        <taxon>Myxococcota</taxon>
        <taxon>Myxococcia</taxon>
        <taxon>Myxococcales</taxon>
        <taxon>Cystobacterineae</taxon>
        <taxon>Myxococcaceae</taxon>
        <taxon>Pyxidicoccus</taxon>
    </lineage>
</organism>
<accession>A0A848LQH3</accession>
<name>A0A848LQH3_9BACT</name>
<reference evidence="2 3" key="1">
    <citation type="submission" date="2020-04" db="EMBL/GenBank/DDBJ databases">
        <title>Draft genome of Pyxidicoccus fallax type strain.</title>
        <authorList>
            <person name="Whitworth D.E."/>
        </authorList>
    </citation>
    <scope>NUCLEOTIDE SEQUENCE [LARGE SCALE GENOMIC DNA]</scope>
    <source>
        <strain evidence="2 3">DSM 14698</strain>
    </source>
</reference>
<gene>
    <name evidence="2" type="ORF">HG543_34910</name>
</gene>
<sequence>MSMLHVPRLMRRRSRAFLLATTVLLTGAAPEKSQELVLGSAGGEPPIEAVALPCKKGERALRVRRGDAKRTATLSEDWDTLPCDVAKAGSPERSDAPRWDWSGGEEGTSTELRLRAVDLAGGPTALLITLQKGFDHVHRQHALFVPHAEGVTRAWEGDEGMGPSYSSVELHDGRLLFSKTLDTGLYGGEDSADTWALTEVRWDAGRKKVVERPAEAWGVFLRAEDSLSEAREAERPLQERCKDSALLVVETNDFPRLTPDKWVVANFLPSREGAEAALKRLQACAPKAYVKRVQ</sequence>
<evidence type="ECO:0000313" key="2">
    <source>
        <dbReference type="EMBL" id="NMO20016.1"/>
    </source>
</evidence>